<dbReference type="AlphaFoldDB" id="A0AAV8UNF0"/>
<keyword evidence="1" id="KW-0472">Membrane</keyword>
<name>A0AAV8UNF0_9RHOD</name>
<sequence>MAIDTNPANSEEYKGFLGNLKYQRKAYFNFYYRWGDIFRSLDEAKVPKWSRADEKEYADLRESVYNERLKHLVRKRDWSILLGIGFASFITYRFTRAQPRLIPALPMGIVFGGPVGVATGHWIVSSIYATWKYDDMLVWEDFSEWYIKKQKSKSA</sequence>
<dbReference type="Proteomes" id="UP001157974">
    <property type="component" value="Unassembled WGS sequence"/>
</dbReference>
<reference evidence="2 3" key="1">
    <citation type="journal article" date="2023" name="Nat. Commun.">
        <title>Origin of minicircular mitochondrial genomes in red algae.</title>
        <authorList>
            <person name="Lee Y."/>
            <person name="Cho C.H."/>
            <person name="Lee Y.M."/>
            <person name="Park S.I."/>
            <person name="Yang J.H."/>
            <person name="West J.A."/>
            <person name="Bhattacharya D."/>
            <person name="Yoon H.S."/>
        </authorList>
    </citation>
    <scope>NUCLEOTIDE SEQUENCE [LARGE SCALE GENOMIC DNA]</scope>
    <source>
        <strain evidence="2 3">CCMP1338</strain>
        <tissue evidence="2">Whole cell</tissue>
    </source>
</reference>
<comment type="caution">
    <text evidence="2">The sequence shown here is derived from an EMBL/GenBank/DDBJ whole genome shotgun (WGS) entry which is preliminary data.</text>
</comment>
<organism evidence="2 3">
    <name type="scientific">Rhodosorus marinus</name>
    <dbReference type="NCBI Taxonomy" id="101924"/>
    <lineage>
        <taxon>Eukaryota</taxon>
        <taxon>Rhodophyta</taxon>
        <taxon>Stylonematophyceae</taxon>
        <taxon>Stylonematales</taxon>
        <taxon>Stylonemataceae</taxon>
        <taxon>Rhodosorus</taxon>
    </lineage>
</organism>
<feature type="transmembrane region" description="Helical" evidence="1">
    <location>
        <begin position="101"/>
        <end position="124"/>
    </location>
</feature>
<evidence type="ECO:0000313" key="2">
    <source>
        <dbReference type="EMBL" id="KAJ8902986.1"/>
    </source>
</evidence>
<keyword evidence="1" id="KW-1133">Transmembrane helix</keyword>
<protein>
    <recommendedName>
        <fullName evidence="4">NADH-ubiquinone oxidoreductase 21kDa subunit N-terminal domain-containing protein</fullName>
    </recommendedName>
</protein>
<evidence type="ECO:0000313" key="3">
    <source>
        <dbReference type="Proteomes" id="UP001157974"/>
    </source>
</evidence>
<accession>A0AAV8UNF0</accession>
<evidence type="ECO:0000256" key="1">
    <source>
        <dbReference type="SAM" id="Phobius"/>
    </source>
</evidence>
<gene>
    <name evidence="2" type="ORF">NDN08_006303</name>
</gene>
<feature type="transmembrane region" description="Helical" evidence="1">
    <location>
        <begin position="78"/>
        <end position="95"/>
    </location>
</feature>
<keyword evidence="3" id="KW-1185">Reference proteome</keyword>
<proteinExistence type="predicted"/>
<keyword evidence="1" id="KW-0812">Transmembrane</keyword>
<evidence type="ECO:0008006" key="4">
    <source>
        <dbReference type="Google" id="ProtNLM"/>
    </source>
</evidence>
<dbReference type="EMBL" id="JAMWBK010000008">
    <property type="protein sequence ID" value="KAJ8902986.1"/>
    <property type="molecule type" value="Genomic_DNA"/>
</dbReference>